<keyword evidence="4 6" id="KW-0378">Hydrolase</keyword>
<comment type="subcellular location">
    <subcellularLocation>
        <location evidence="6">Membrane</location>
        <topology evidence="6">Single-pass type II membrane protein</topology>
    </subcellularLocation>
</comment>
<name>A0A1F5C618_9BACT</name>
<accession>A0A1F5C618</accession>
<dbReference type="GO" id="GO:0016020">
    <property type="term" value="C:membrane"/>
    <property type="evidence" value="ECO:0007669"/>
    <property type="project" value="UniProtKB-SubCell"/>
</dbReference>
<dbReference type="CDD" id="cd06530">
    <property type="entry name" value="S26_SPase_I"/>
    <property type="match status" value="1"/>
</dbReference>
<keyword evidence="6" id="KW-1133">Transmembrane helix</keyword>
<sequence>MPDSFFKKILLGFWEVVKVVAVSLAIILPVRYFLIQPFFVIGASMEPNFSGGNYLIIDELSYLCVRQRCVGDPSRGEVIIFKYPLNPKEYYIKRIIGLPGETVIVKGGKVILKNINNPEGFILDELAYFNGYTGKDKEITLKEKEYFVLGDNRDISSDSRTWGAVPRDLIVGKAWIRVFPFSNFQVFSR</sequence>
<evidence type="ECO:0000259" key="7">
    <source>
        <dbReference type="Pfam" id="PF10502"/>
    </source>
</evidence>
<gene>
    <name evidence="8" type="ORF">A2907_00505</name>
</gene>
<dbReference type="AlphaFoldDB" id="A0A1F5C618"/>
<dbReference type="SUPFAM" id="SSF51306">
    <property type="entry name" value="LexA/Signal peptidase"/>
    <property type="match status" value="1"/>
</dbReference>
<evidence type="ECO:0000256" key="6">
    <source>
        <dbReference type="RuleBase" id="RU362042"/>
    </source>
</evidence>
<dbReference type="InterPro" id="IPR019758">
    <property type="entry name" value="Pept_S26A_signal_pept_1_CS"/>
</dbReference>
<dbReference type="EC" id="3.4.21.89" evidence="3 6"/>
<evidence type="ECO:0000256" key="2">
    <source>
        <dbReference type="ARBA" id="ARBA00009370"/>
    </source>
</evidence>
<dbReference type="InterPro" id="IPR000223">
    <property type="entry name" value="Pept_S26A_signal_pept_1"/>
</dbReference>
<protein>
    <recommendedName>
        <fullName evidence="3 6">Signal peptidase I</fullName>
        <ecNumber evidence="3 6">3.4.21.89</ecNumber>
    </recommendedName>
</protein>
<dbReference type="NCBIfam" id="TIGR02227">
    <property type="entry name" value="sigpep_I_bact"/>
    <property type="match status" value="1"/>
</dbReference>
<dbReference type="Gene3D" id="2.10.109.10">
    <property type="entry name" value="Umud Fragment, subunit A"/>
    <property type="match status" value="1"/>
</dbReference>
<evidence type="ECO:0000256" key="4">
    <source>
        <dbReference type="ARBA" id="ARBA00022801"/>
    </source>
</evidence>
<evidence type="ECO:0000256" key="1">
    <source>
        <dbReference type="ARBA" id="ARBA00000677"/>
    </source>
</evidence>
<keyword evidence="6" id="KW-0812">Transmembrane</keyword>
<organism evidence="8 9">
    <name type="scientific">Candidatus Azambacteria bacterium RIFCSPLOWO2_01_FULL_37_9</name>
    <dbReference type="NCBI Taxonomy" id="1797297"/>
    <lineage>
        <taxon>Bacteria</taxon>
        <taxon>Candidatus Azamiibacteriota</taxon>
    </lineage>
</organism>
<keyword evidence="6" id="KW-0472">Membrane</keyword>
<comment type="similarity">
    <text evidence="2 6">Belongs to the peptidase S26 family.</text>
</comment>
<feature type="active site" evidence="5">
    <location>
        <position position="93"/>
    </location>
</feature>
<dbReference type="Proteomes" id="UP000177947">
    <property type="component" value="Unassembled WGS sequence"/>
</dbReference>
<comment type="catalytic activity">
    <reaction evidence="1 6">
        <text>Cleavage of hydrophobic, N-terminal signal or leader sequences from secreted and periplasmic proteins.</text>
        <dbReference type="EC" id="3.4.21.89"/>
    </reaction>
</comment>
<dbReference type="InterPro" id="IPR019533">
    <property type="entry name" value="Peptidase_S26"/>
</dbReference>
<dbReference type="InterPro" id="IPR036286">
    <property type="entry name" value="LexA/Signal_pep-like_sf"/>
</dbReference>
<dbReference type="PROSITE" id="PS00760">
    <property type="entry name" value="SPASE_I_2"/>
    <property type="match status" value="1"/>
</dbReference>
<dbReference type="GO" id="GO:0009003">
    <property type="term" value="F:signal peptidase activity"/>
    <property type="evidence" value="ECO:0007669"/>
    <property type="project" value="UniProtKB-EC"/>
</dbReference>
<proteinExistence type="inferred from homology"/>
<dbReference type="InterPro" id="IPR019757">
    <property type="entry name" value="Pept_S26A_signal_pept_1_Lys-AS"/>
</dbReference>
<feature type="domain" description="Peptidase S26" evidence="7">
    <location>
        <begin position="14"/>
        <end position="178"/>
    </location>
</feature>
<dbReference type="EMBL" id="MEYQ01000049">
    <property type="protein sequence ID" value="OGD38265.1"/>
    <property type="molecule type" value="Genomic_DNA"/>
</dbReference>
<reference evidence="8 9" key="1">
    <citation type="journal article" date="2016" name="Nat. Commun.">
        <title>Thousands of microbial genomes shed light on interconnected biogeochemical processes in an aquifer system.</title>
        <authorList>
            <person name="Anantharaman K."/>
            <person name="Brown C.T."/>
            <person name="Hug L.A."/>
            <person name="Sharon I."/>
            <person name="Castelle C.J."/>
            <person name="Probst A.J."/>
            <person name="Thomas B.C."/>
            <person name="Singh A."/>
            <person name="Wilkins M.J."/>
            <person name="Karaoz U."/>
            <person name="Brodie E.L."/>
            <person name="Williams K.H."/>
            <person name="Hubbard S.S."/>
            <person name="Banfield J.F."/>
        </authorList>
    </citation>
    <scope>NUCLEOTIDE SEQUENCE [LARGE SCALE GENOMIC DNA]</scope>
</reference>
<dbReference type="GO" id="GO:0006465">
    <property type="term" value="P:signal peptide processing"/>
    <property type="evidence" value="ECO:0007669"/>
    <property type="project" value="InterPro"/>
</dbReference>
<dbReference type="GO" id="GO:0004252">
    <property type="term" value="F:serine-type endopeptidase activity"/>
    <property type="evidence" value="ECO:0007669"/>
    <property type="project" value="InterPro"/>
</dbReference>
<evidence type="ECO:0000313" key="8">
    <source>
        <dbReference type="EMBL" id="OGD38265.1"/>
    </source>
</evidence>
<dbReference type="PANTHER" id="PTHR43390:SF1">
    <property type="entry name" value="CHLOROPLAST PROCESSING PEPTIDASE"/>
    <property type="match status" value="1"/>
</dbReference>
<dbReference type="PROSITE" id="PS00761">
    <property type="entry name" value="SPASE_I_3"/>
    <property type="match status" value="1"/>
</dbReference>
<evidence type="ECO:0000256" key="3">
    <source>
        <dbReference type="ARBA" id="ARBA00013208"/>
    </source>
</evidence>
<feature type="transmembrane region" description="Helical" evidence="6">
    <location>
        <begin position="12"/>
        <end position="34"/>
    </location>
</feature>
<feature type="active site" evidence="5">
    <location>
        <position position="44"/>
    </location>
</feature>
<dbReference type="Pfam" id="PF10502">
    <property type="entry name" value="Peptidase_S26"/>
    <property type="match status" value="1"/>
</dbReference>
<dbReference type="PRINTS" id="PR00727">
    <property type="entry name" value="LEADERPTASE"/>
</dbReference>
<evidence type="ECO:0000256" key="5">
    <source>
        <dbReference type="PIRSR" id="PIRSR600223-1"/>
    </source>
</evidence>
<evidence type="ECO:0000313" key="9">
    <source>
        <dbReference type="Proteomes" id="UP000177947"/>
    </source>
</evidence>
<dbReference type="PANTHER" id="PTHR43390">
    <property type="entry name" value="SIGNAL PEPTIDASE I"/>
    <property type="match status" value="1"/>
</dbReference>
<comment type="caution">
    <text evidence="8">The sequence shown here is derived from an EMBL/GenBank/DDBJ whole genome shotgun (WGS) entry which is preliminary data.</text>
</comment>
<keyword evidence="6" id="KW-0645">Protease</keyword>